<dbReference type="Proteomes" id="UP001465976">
    <property type="component" value="Unassembled WGS sequence"/>
</dbReference>
<dbReference type="EMBL" id="JBAHYK010000804">
    <property type="protein sequence ID" value="KAL0571199.1"/>
    <property type="molecule type" value="Genomic_DNA"/>
</dbReference>
<feature type="compositionally biased region" description="Acidic residues" evidence="1">
    <location>
        <begin position="49"/>
        <end position="59"/>
    </location>
</feature>
<gene>
    <name evidence="2" type="ORF">V5O48_010764</name>
</gene>
<comment type="caution">
    <text evidence="2">The sequence shown here is derived from an EMBL/GenBank/DDBJ whole genome shotgun (WGS) entry which is preliminary data.</text>
</comment>
<name>A0ABR3F7G8_9AGAR</name>
<evidence type="ECO:0000256" key="1">
    <source>
        <dbReference type="SAM" id="MobiDB-lite"/>
    </source>
</evidence>
<sequence length="459" mass="51925">MSSSRRTRSGRAYYEFSKELEEAQVVKVPPSCPPLEQLLQQALEREPVDDPLEAFDDEPQAIPPQPSTSVLGASFDSKKRKLSSSEATAPRPNRHRHEKRRKTRDANFKAEGHLYSHNTAAIQSCSVMSASKNVADLPAAMGGFIGRDLVHSSQKARDVDWYRSQPDWNYVKWDGSHALVVVDEEDRIFLAGLKKVKDPEFDQHMDDVALLLEDTRTTKLVIKRQDTSHLRGEGFVAAATGWSMGQGQQKVTHTAGKHEFVMQQLIEQPCMKRLASAQDAGFACWSYKNYRLYKESMDELKSTIADFKPNFERSNFACITCNFGPQVCTSCHNDAKNCPHSMCAITAVGVFDPMKGGHLVLPDLKIILEFPSGCTILLPSAILRHQNTPVQPGETRYSVTQYSAGGIFRFQEYGNRTEEQLRHQDPSLYEKVMSERKGRWRKMADMFVTLDEVREFHCN</sequence>
<protein>
    <submittedName>
        <fullName evidence="2">Uncharacterized protein</fullName>
    </submittedName>
</protein>
<keyword evidence="3" id="KW-1185">Reference proteome</keyword>
<dbReference type="Gene3D" id="3.60.130.30">
    <property type="match status" value="1"/>
</dbReference>
<evidence type="ECO:0000313" key="2">
    <source>
        <dbReference type="EMBL" id="KAL0571199.1"/>
    </source>
</evidence>
<accession>A0ABR3F7G8</accession>
<feature type="region of interest" description="Disordered" evidence="1">
    <location>
        <begin position="43"/>
        <end position="110"/>
    </location>
</feature>
<organism evidence="2 3">
    <name type="scientific">Marasmius crinis-equi</name>
    <dbReference type="NCBI Taxonomy" id="585013"/>
    <lineage>
        <taxon>Eukaryota</taxon>
        <taxon>Fungi</taxon>
        <taxon>Dikarya</taxon>
        <taxon>Basidiomycota</taxon>
        <taxon>Agaricomycotina</taxon>
        <taxon>Agaricomycetes</taxon>
        <taxon>Agaricomycetidae</taxon>
        <taxon>Agaricales</taxon>
        <taxon>Marasmiineae</taxon>
        <taxon>Marasmiaceae</taxon>
        <taxon>Marasmius</taxon>
    </lineage>
</organism>
<feature type="compositionally biased region" description="Basic residues" evidence="1">
    <location>
        <begin position="92"/>
        <end position="103"/>
    </location>
</feature>
<evidence type="ECO:0000313" key="3">
    <source>
        <dbReference type="Proteomes" id="UP001465976"/>
    </source>
</evidence>
<proteinExistence type="predicted"/>
<reference evidence="2 3" key="1">
    <citation type="submission" date="2024-02" db="EMBL/GenBank/DDBJ databases">
        <title>A draft genome for the cacao thread blight pathogen Marasmius crinis-equi.</title>
        <authorList>
            <person name="Cohen S.P."/>
            <person name="Baruah I.K."/>
            <person name="Amoako-Attah I."/>
            <person name="Bukari Y."/>
            <person name="Meinhardt L.W."/>
            <person name="Bailey B.A."/>
        </authorList>
    </citation>
    <scope>NUCLEOTIDE SEQUENCE [LARGE SCALE GENOMIC DNA]</scope>
    <source>
        <strain evidence="2 3">GH-76</strain>
    </source>
</reference>